<evidence type="ECO:0000313" key="2">
    <source>
        <dbReference type="EMBL" id="GAE30067.1"/>
    </source>
</evidence>
<protein>
    <submittedName>
        <fullName evidence="2">Uncharacterized protein</fullName>
    </submittedName>
</protein>
<keyword evidence="3" id="KW-1185">Reference proteome</keyword>
<gene>
    <name evidence="2" type="ORF">JCM9152_1463</name>
</gene>
<dbReference type="Proteomes" id="UP000018895">
    <property type="component" value="Unassembled WGS sequence"/>
</dbReference>
<sequence length="60" mass="6823">MKKTFNYYFVPTLLFILLTSLHFPNQEPQSILMGILGSTFLGVMVGLIIHLTAIIKRKIT</sequence>
<comment type="caution">
    <text evidence="2">The sequence shown here is derived from an EMBL/GenBank/DDBJ whole genome shotgun (WGS) entry which is preliminary data.</text>
</comment>
<proteinExistence type="predicted"/>
<dbReference type="AlphaFoldDB" id="W4QDP7"/>
<accession>W4QDP7</accession>
<evidence type="ECO:0000256" key="1">
    <source>
        <dbReference type="SAM" id="Phobius"/>
    </source>
</evidence>
<keyword evidence="1" id="KW-0472">Membrane</keyword>
<keyword evidence="1" id="KW-1133">Transmembrane helix</keyword>
<feature type="transmembrane region" description="Helical" evidence="1">
    <location>
        <begin position="31"/>
        <end position="55"/>
    </location>
</feature>
<dbReference type="EMBL" id="BAUU01000008">
    <property type="protein sequence ID" value="GAE30067.1"/>
    <property type="molecule type" value="Genomic_DNA"/>
</dbReference>
<keyword evidence="1" id="KW-0812">Transmembrane</keyword>
<reference evidence="2" key="1">
    <citation type="journal article" date="2014" name="Genome Announc.">
        <title>Draft Genome Sequences of Three Alkaliphilic Bacillus Strains, Bacillus wakoensis JCM 9140T, Bacillus akibai JCM 9157T, and Bacillus hemicellulosilyticus JCM 9152T.</title>
        <authorList>
            <person name="Yuki M."/>
            <person name="Oshima K."/>
            <person name="Suda W."/>
            <person name="Oshida Y."/>
            <person name="Kitamura K."/>
            <person name="Iida T."/>
            <person name="Hattori M."/>
            <person name="Ohkuma M."/>
        </authorList>
    </citation>
    <scope>NUCLEOTIDE SEQUENCE [LARGE SCALE GENOMIC DNA]</scope>
    <source>
        <strain evidence="2">JCM 9152</strain>
    </source>
</reference>
<name>W4QDP7_9BACI</name>
<dbReference type="RefSeq" id="WP_148296449.1">
    <property type="nucleotide sequence ID" value="NZ_BAUU01000008.1"/>
</dbReference>
<evidence type="ECO:0000313" key="3">
    <source>
        <dbReference type="Proteomes" id="UP000018895"/>
    </source>
</evidence>
<feature type="transmembrane region" description="Helical" evidence="1">
    <location>
        <begin position="7"/>
        <end position="25"/>
    </location>
</feature>
<organism evidence="2 3">
    <name type="scientific">Halalkalibacter hemicellulosilyticusJCM 9152</name>
    <dbReference type="NCBI Taxonomy" id="1236971"/>
    <lineage>
        <taxon>Bacteria</taxon>
        <taxon>Bacillati</taxon>
        <taxon>Bacillota</taxon>
        <taxon>Bacilli</taxon>
        <taxon>Bacillales</taxon>
        <taxon>Bacillaceae</taxon>
        <taxon>Halalkalibacter</taxon>
    </lineage>
</organism>